<organism evidence="2 3">
    <name type="scientific">Asanoa siamensis</name>
    <dbReference type="NCBI Taxonomy" id="926357"/>
    <lineage>
        <taxon>Bacteria</taxon>
        <taxon>Bacillati</taxon>
        <taxon>Actinomycetota</taxon>
        <taxon>Actinomycetes</taxon>
        <taxon>Micromonosporales</taxon>
        <taxon>Micromonosporaceae</taxon>
        <taxon>Asanoa</taxon>
    </lineage>
</organism>
<feature type="region of interest" description="Disordered" evidence="1">
    <location>
        <begin position="39"/>
        <end position="74"/>
    </location>
</feature>
<keyword evidence="3" id="KW-1185">Reference proteome</keyword>
<evidence type="ECO:0000313" key="3">
    <source>
        <dbReference type="Proteomes" id="UP000604117"/>
    </source>
</evidence>
<comment type="caution">
    <text evidence="2">The sequence shown here is derived from an EMBL/GenBank/DDBJ whole genome shotgun (WGS) entry which is preliminary data.</text>
</comment>
<reference evidence="2 3" key="1">
    <citation type="submission" date="2021-01" db="EMBL/GenBank/DDBJ databases">
        <title>Whole genome shotgun sequence of Asanoa siamensis NBRC 107932.</title>
        <authorList>
            <person name="Komaki H."/>
            <person name="Tamura T."/>
        </authorList>
    </citation>
    <scope>NUCLEOTIDE SEQUENCE [LARGE SCALE GENOMIC DNA]</scope>
    <source>
        <strain evidence="2 3">NBRC 107932</strain>
    </source>
</reference>
<dbReference type="Proteomes" id="UP000604117">
    <property type="component" value="Unassembled WGS sequence"/>
</dbReference>
<name>A0ABQ4CJ36_9ACTN</name>
<accession>A0ABQ4CJ36</accession>
<dbReference type="EMBL" id="BONE01000004">
    <property type="protein sequence ID" value="GIF71309.1"/>
    <property type="molecule type" value="Genomic_DNA"/>
</dbReference>
<proteinExistence type="predicted"/>
<gene>
    <name evidence="2" type="ORF">Asi02nite_08270</name>
</gene>
<evidence type="ECO:0000313" key="2">
    <source>
        <dbReference type="EMBL" id="GIF71309.1"/>
    </source>
</evidence>
<evidence type="ECO:0000256" key="1">
    <source>
        <dbReference type="SAM" id="MobiDB-lite"/>
    </source>
</evidence>
<sequence length="109" mass="10647">MAGSVTATRTGSSHIVHSELATVDFPAAPGVSIGHWVNAGGGGGGAAGGAAPGGGPCPEPRAGPDPRPELPTTLANKASRAIRTNTIAAPSVTDLSGIARFPESSLREP</sequence>
<feature type="compositionally biased region" description="Gly residues" evidence="1">
    <location>
        <begin position="39"/>
        <end position="54"/>
    </location>
</feature>
<protein>
    <submittedName>
        <fullName evidence="2">Uncharacterized protein</fullName>
    </submittedName>
</protein>